<dbReference type="AlphaFoldDB" id="A0AAD6TEC4"/>
<evidence type="ECO:0000313" key="3">
    <source>
        <dbReference type="Proteomes" id="UP001218188"/>
    </source>
</evidence>
<reference evidence="2" key="1">
    <citation type="submission" date="2023-03" db="EMBL/GenBank/DDBJ databases">
        <title>Massive genome expansion in bonnet fungi (Mycena s.s.) driven by repeated elements and novel gene families across ecological guilds.</title>
        <authorList>
            <consortium name="Lawrence Berkeley National Laboratory"/>
            <person name="Harder C.B."/>
            <person name="Miyauchi S."/>
            <person name="Viragh M."/>
            <person name="Kuo A."/>
            <person name="Thoen E."/>
            <person name="Andreopoulos B."/>
            <person name="Lu D."/>
            <person name="Skrede I."/>
            <person name="Drula E."/>
            <person name="Henrissat B."/>
            <person name="Morin E."/>
            <person name="Kohler A."/>
            <person name="Barry K."/>
            <person name="LaButti K."/>
            <person name="Morin E."/>
            <person name="Salamov A."/>
            <person name="Lipzen A."/>
            <person name="Mereny Z."/>
            <person name="Hegedus B."/>
            <person name="Baldrian P."/>
            <person name="Stursova M."/>
            <person name="Weitz H."/>
            <person name="Taylor A."/>
            <person name="Grigoriev I.V."/>
            <person name="Nagy L.G."/>
            <person name="Martin F."/>
            <person name="Kauserud H."/>
        </authorList>
    </citation>
    <scope>NUCLEOTIDE SEQUENCE</scope>
    <source>
        <strain evidence="2">CBHHK200</strain>
    </source>
</reference>
<dbReference type="Proteomes" id="UP001218188">
    <property type="component" value="Unassembled WGS sequence"/>
</dbReference>
<dbReference type="EMBL" id="JARJCM010000006">
    <property type="protein sequence ID" value="KAJ7044654.1"/>
    <property type="molecule type" value="Genomic_DNA"/>
</dbReference>
<gene>
    <name evidence="2" type="ORF">C8F04DRAFT_1249920</name>
</gene>
<organism evidence="2 3">
    <name type="scientific">Mycena alexandri</name>
    <dbReference type="NCBI Taxonomy" id="1745969"/>
    <lineage>
        <taxon>Eukaryota</taxon>
        <taxon>Fungi</taxon>
        <taxon>Dikarya</taxon>
        <taxon>Basidiomycota</taxon>
        <taxon>Agaricomycotina</taxon>
        <taxon>Agaricomycetes</taxon>
        <taxon>Agaricomycetidae</taxon>
        <taxon>Agaricales</taxon>
        <taxon>Marasmiineae</taxon>
        <taxon>Mycenaceae</taxon>
        <taxon>Mycena</taxon>
    </lineage>
</organism>
<evidence type="ECO:0000256" key="1">
    <source>
        <dbReference type="SAM" id="MobiDB-lite"/>
    </source>
</evidence>
<evidence type="ECO:0000313" key="2">
    <source>
        <dbReference type="EMBL" id="KAJ7044654.1"/>
    </source>
</evidence>
<keyword evidence="3" id="KW-1185">Reference proteome</keyword>
<feature type="compositionally biased region" description="Low complexity" evidence="1">
    <location>
        <begin position="196"/>
        <end position="205"/>
    </location>
</feature>
<comment type="caution">
    <text evidence="2">The sequence shown here is derived from an EMBL/GenBank/DDBJ whole genome shotgun (WGS) entry which is preliminary data.</text>
</comment>
<sequence length="218" mass="23819">MSPLRTKNLAWTGCDASTETMDDLLDHHAAHYTRGNFQRTRFLTIVGGRAMRKEEVCEAVVDEFASAEAFIASVSKSLQVIIAHAHTLDAIDINLEGITDRSIRDIYTQAYTASQFKSENCKITCTSLGGVRQNPRIRNILLMHASAITKGRLVYETIALSKYTPEEIDLFLEARHNLRAVTILSPISEVPDLVASSSSSSNSSNATPSTYPLAGDGA</sequence>
<name>A0AAD6TEC4_9AGAR</name>
<accession>A0AAD6TEC4</accession>
<protein>
    <submittedName>
        <fullName evidence="2">Uncharacterized protein</fullName>
    </submittedName>
</protein>
<feature type="region of interest" description="Disordered" evidence="1">
    <location>
        <begin position="195"/>
        <end position="218"/>
    </location>
</feature>
<proteinExistence type="predicted"/>